<dbReference type="Proteomes" id="UP000006671">
    <property type="component" value="Unassembled WGS sequence"/>
</dbReference>
<keyword evidence="1" id="KW-0472">Membrane</keyword>
<dbReference type="RefSeq" id="XP_002683244.1">
    <property type="nucleotide sequence ID" value="XM_002683198.1"/>
</dbReference>
<feature type="transmembrane region" description="Helical" evidence="1">
    <location>
        <begin position="216"/>
        <end position="248"/>
    </location>
</feature>
<proteinExistence type="predicted"/>
<evidence type="ECO:0000256" key="1">
    <source>
        <dbReference type="SAM" id="Phobius"/>
    </source>
</evidence>
<gene>
    <name evidence="2" type="ORF">NAEGRDRAFT_77812</name>
</gene>
<keyword evidence="1" id="KW-0812">Transmembrane</keyword>
<keyword evidence="1" id="KW-1133">Transmembrane helix</keyword>
<feature type="transmembrane region" description="Helical" evidence="1">
    <location>
        <begin position="148"/>
        <end position="171"/>
    </location>
</feature>
<accession>D2UYM6</accession>
<reference evidence="2 3" key="1">
    <citation type="journal article" date="2010" name="Cell">
        <title>The genome of Naegleria gruberi illuminates early eukaryotic versatility.</title>
        <authorList>
            <person name="Fritz-Laylin L.K."/>
            <person name="Prochnik S.E."/>
            <person name="Ginger M.L."/>
            <person name="Dacks J.B."/>
            <person name="Carpenter M.L."/>
            <person name="Field M.C."/>
            <person name="Kuo A."/>
            <person name="Paredez A."/>
            <person name="Chapman J."/>
            <person name="Pham J."/>
            <person name="Shu S."/>
            <person name="Neupane R."/>
            <person name="Cipriano M."/>
            <person name="Mancuso J."/>
            <person name="Tu H."/>
            <person name="Salamov A."/>
            <person name="Lindquist E."/>
            <person name="Shapiro H."/>
            <person name="Lucas S."/>
            <person name="Grigoriev I.V."/>
            <person name="Cande W.Z."/>
            <person name="Fulton C."/>
            <person name="Rokhsar D.S."/>
            <person name="Dawson S.C."/>
        </authorList>
    </citation>
    <scope>NUCLEOTIDE SEQUENCE [LARGE SCALE GENOMIC DNA]</scope>
    <source>
        <strain evidence="2 3">NEG-M</strain>
    </source>
</reference>
<organism evidence="3">
    <name type="scientific">Naegleria gruberi</name>
    <name type="common">Amoeba</name>
    <dbReference type="NCBI Taxonomy" id="5762"/>
    <lineage>
        <taxon>Eukaryota</taxon>
        <taxon>Discoba</taxon>
        <taxon>Heterolobosea</taxon>
        <taxon>Tetramitia</taxon>
        <taxon>Eutetramitia</taxon>
        <taxon>Vahlkampfiidae</taxon>
        <taxon>Naegleria</taxon>
    </lineage>
</organism>
<evidence type="ECO:0000313" key="2">
    <source>
        <dbReference type="EMBL" id="EFC50500.1"/>
    </source>
</evidence>
<sequence>MKTSQLFIKPKLIFGKNFSSCQQLFKTTISQQSIRCFSTRNLQLEQQNKPSIDKILQKDFPSSKKEATIVNQPPRETLSSFFKSPFLKRDNEQEEYLGPIREMISVSMKEVPTGALIATGVAILPVMVGAASFYFSSLPAYVLFGYQLNYSSTLLTLLGASHLGFLFADYVHPAKFKSYIMSQNTNFDPTTAAKQEEVDISKELEKRKTAHTVMRFVLFSFCQLVAFSCLALPVVKSSLLLAGTFSILSYYDAVMTSRGLAPNWFTSLKVPITIVLVATILSSLFFYLIYGAMEQFDEDTEKELQKFEDSRKKGGLRETINFVEEAKAKKEHLVQLSEQKQKLLEGVKKE</sequence>
<dbReference type="OrthoDB" id="10261867at2759"/>
<dbReference type="VEuPathDB" id="AmoebaDB:NAEGRDRAFT_77812"/>
<dbReference type="AlphaFoldDB" id="D2UYM6"/>
<feature type="transmembrane region" description="Helical" evidence="1">
    <location>
        <begin position="268"/>
        <end position="290"/>
    </location>
</feature>
<dbReference type="OMA" id="IYGAMEQ"/>
<dbReference type="KEGG" id="ngr:NAEGRDRAFT_77812"/>
<dbReference type="InterPro" id="IPR021836">
    <property type="entry name" value="DUF3429"/>
</dbReference>
<dbReference type="PANTHER" id="PTHR15887:SF1">
    <property type="entry name" value="TRANSMEMBRANE PROTEIN 69"/>
    <property type="match status" value="1"/>
</dbReference>
<protein>
    <submittedName>
        <fullName evidence="2">Mitochondrial inner membrane protein 1</fullName>
    </submittedName>
</protein>
<feature type="transmembrane region" description="Helical" evidence="1">
    <location>
        <begin position="111"/>
        <end position="136"/>
    </location>
</feature>
<dbReference type="InParanoid" id="D2UYM6"/>
<evidence type="ECO:0000313" key="3">
    <source>
        <dbReference type="Proteomes" id="UP000006671"/>
    </source>
</evidence>
<dbReference type="PANTHER" id="PTHR15887">
    <property type="entry name" value="TRANSMEMBRANE PROTEIN 69"/>
    <property type="match status" value="1"/>
</dbReference>
<dbReference type="GeneID" id="8859243"/>
<name>D2UYM6_NAEGR</name>
<dbReference type="EMBL" id="GG738845">
    <property type="protein sequence ID" value="EFC50500.1"/>
    <property type="molecule type" value="Genomic_DNA"/>
</dbReference>
<keyword evidence="3" id="KW-1185">Reference proteome</keyword>